<keyword evidence="5" id="KW-0210">Decarboxylase</keyword>
<protein>
    <recommendedName>
        <fullName evidence="3">2-oxo-4-hydroxy-4-carboxy-5-ureidoimidazoline decarboxylase</fullName>
        <ecNumber evidence="3">4.1.1.97</ecNumber>
    </recommendedName>
</protein>
<dbReference type="AlphaFoldDB" id="A0A917ER73"/>
<comment type="pathway">
    <text evidence="2">Purine metabolism; urate degradation; (S)-allantoin from urate: step 3/3.</text>
</comment>
<dbReference type="NCBIfam" id="NF010372">
    <property type="entry name" value="PRK13798.1"/>
    <property type="match status" value="1"/>
</dbReference>
<organism evidence="9 10">
    <name type="scientific">Nesterenkonia cremea</name>
    <dbReference type="NCBI Taxonomy" id="1882340"/>
    <lineage>
        <taxon>Bacteria</taxon>
        <taxon>Bacillati</taxon>
        <taxon>Actinomycetota</taxon>
        <taxon>Actinomycetes</taxon>
        <taxon>Micrococcales</taxon>
        <taxon>Micrococcaceae</taxon>
        <taxon>Nesterenkonia</taxon>
    </lineage>
</organism>
<dbReference type="EC" id="4.1.1.97" evidence="3"/>
<dbReference type="Proteomes" id="UP000633136">
    <property type="component" value="Unassembled WGS sequence"/>
</dbReference>
<accession>A0A917ER73</accession>
<evidence type="ECO:0000313" key="9">
    <source>
        <dbReference type="EMBL" id="GGE78666.1"/>
    </source>
</evidence>
<dbReference type="SUPFAM" id="SSF158694">
    <property type="entry name" value="UraD-Like"/>
    <property type="match status" value="1"/>
</dbReference>
<evidence type="ECO:0000313" key="10">
    <source>
        <dbReference type="Proteomes" id="UP000633136"/>
    </source>
</evidence>
<reference evidence="9" key="2">
    <citation type="submission" date="2020-09" db="EMBL/GenBank/DDBJ databases">
        <authorList>
            <person name="Sun Q."/>
            <person name="Zhou Y."/>
        </authorList>
    </citation>
    <scope>NUCLEOTIDE SEQUENCE</scope>
    <source>
        <strain evidence="9">CGMCC 1.15388</strain>
    </source>
</reference>
<dbReference type="PANTHER" id="PTHR43466">
    <property type="entry name" value="2-OXO-4-HYDROXY-4-CARBOXY-5-UREIDOIMIDAZOLINE DECARBOXYLASE-RELATED"/>
    <property type="match status" value="1"/>
</dbReference>
<evidence type="ECO:0000256" key="4">
    <source>
        <dbReference type="ARBA" id="ARBA00022631"/>
    </source>
</evidence>
<dbReference type="GO" id="GO:0051997">
    <property type="term" value="F:2-oxo-4-hydroxy-4-carboxy-5-ureidoimidazoline decarboxylase activity"/>
    <property type="evidence" value="ECO:0007669"/>
    <property type="project" value="UniProtKB-EC"/>
</dbReference>
<evidence type="ECO:0000256" key="2">
    <source>
        <dbReference type="ARBA" id="ARBA00004754"/>
    </source>
</evidence>
<dbReference type="Pfam" id="PF09349">
    <property type="entry name" value="OHCU_decarbox"/>
    <property type="match status" value="1"/>
</dbReference>
<comment type="caution">
    <text evidence="9">The sequence shown here is derived from an EMBL/GenBank/DDBJ whole genome shotgun (WGS) entry which is preliminary data.</text>
</comment>
<keyword evidence="10" id="KW-1185">Reference proteome</keyword>
<keyword evidence="6" id="KW-0456">Lyase</keyword>
<dbReference type="GO" id="GO:0006144">
    <property type="term" value="P:purine nucleobase metabolic process"/>
    <property type="evidence" value="ECO:0007669"/>
    <property type="project" value="UniProtKB-KW"/>
</dbReference>
<evidence type="ECO:0000256" key="6">
    <source>
        <dbReference type="ARBA" id="ARBA00023239"/>
    </source>
</evidence>
<dbReference type="GO" id="GO:0019628">
    <property type="term" value="P:urate catabolic process"/>
    <property type="evidence" value="ECO:0007669"/>
    <property type="project" value="TreeGrafter"/>
</dbReference>
<sequence length="164" mass="18352">MKLEEFNSAEAETAGELLHTCAPIASWRAALLARRPFGSQQELLETAEELAAGWADQEVDAALAHHPRIGEKVQGSGAEAQASRSEQGNLSEDEKARQEWVQANVAYEEKFDRIFLIRAKGRSSEEMLEQLHQRLENSPETENEVRRGQLAEIALLRLKESVES</sequence>
<dbReference type="Gene3D" id="1.10.3330.10">
    <property type="entry name" value="Oxo-4-hydroxy-4-carboxy-5-ureidoimidazoline decarboxylase"/>
    <property type="match status" value="1"/>
</dbReference>
<dbReference type="InterPro" id="IPR017595">
    <property type="entry name" value="OHCU_decarboxylase-2"/>
</dbReference>
<gene>
    <name evidence="9" type="ORF">GCM10011401_27440</name>
</gene>
<dbReference type="PANTHER" id="PTHR43466:SF1">
    <property type="entry name" value="2-OXO-4-HYDROXY-4-CARBOXY-5-UREIDOIMIDAZOLINE DECARBOXYLASE-RELATED"/>
    <property type="match status" value="1"/>
</dbReference>
<keyword evidence="4" id="KW-0659">Purine metabolism</keyword>
<reference evidence="9" key="1">
    <citation type="journal article" date="2014" name="Int. J. Syst. Evol. Microbiol.">
        <title>Complete genome sequence of Corynebacterium casei LMG S-19264T (=DSM 44701T), isolated from a smear-ripened cheese.</title>
        <authorList>
            <consortium name="US DOE Joint Genome Institute (JGI-PGF)"/>
            <person name="Walter F."/>
            <person name="Albersmeier A."/>
            <person name="Kalinowski J."/>
            <person name="Ruckert C."/>
        </authorList>
    </citation>
    <scope>NUCLEOTIDE SEQUENCE</scope>
    <source>
        <strain evidence="9">CGMCC 1.15388</strain>
    </source>
</reference>
<evidence type="ECO:0000256" key="1">
    <source>
        <dbReference type="ARBA" id="ARBA00001163"/>
    </source>
</evidence>
<dbReference type="InterPro" id="IPR036778">
    <property type="entry name" value="OHCU_decarboxylase_sf"/>
</dbReference>
<comment type="catalytic activity">
    <reaction evidence="1">
        <text>5-hydroxy-2-oxo-4-ureido-2,5-dihydro-1H-imidazole-5-carboxylate + H(+) = (S)-allantoin + CO2</text>
        <dbReference type="Rhea" id="RHEA:26301"/>
        <dbReference type="ChEBI" id="CHEBI:15378"/>
        <dbReference type="ChEBI" id="CHEBI:15678"/>
        <dbReference type="ChEBI" id="CHEBI:16526"/>
        <dbReference type="ChEBI" id="CHEBI:58639"/>
        <dbReference type="EC" id="4.1.1.97"/>
    </reaction>
</comment>
<evidence type="ECO:0000259" key="8">
    <source>
        <dbReference type="Pfam" id="PF09349"/>
    </source>
</evidence>
<proteinExistence type="predicted"/>
<feature type="region of interest" description="Disordered" evidence="7">
    <location>
        <begin position="63"/>
        <end position="95"/>
    </location>
</feature>
<evidence type="ECO:0000256" key="5">
    <source>
        <dbReference type="ARBA" id="ARBA00022793"/>
    </source>
</evidence>
<evidence type="ECO:0000256" key="3">
    <source>
        <dbReference type="ARBA" id="ARBA00012257"/>
    </source>
</evidence>
<dbReference type="NCBIfam" id="TIGR03180">
    <property type="entry name" value="UraD_2"/>
    <property type="match status" value="1"/>
</dbReference>
<dbReference type="InterPro" id="IPR018020">
    <property type="entry name" value="OHCU_decarboxylase"/>
</dbReference>
<evidence type="ECO:0000256" key="7">
    <source>
        <dbReference type="SAM" id="MobiDB-lite"/>
    </source>
</evidence>
<dbReference type="RefSeq" id="WP_188686906.1">
    <property type="nucleotide sequence ID" value="NZ_BMIS01000021.1"/>
</dbReference>
<feature type="domain" description="Oxo-4-hydroxy-4-carboxy-5-ureidoimidazoline decarboxylase" evidence="8">
    <location>
        <begin position="7"/>
        <end position="159"/>
    </location>
</feature>
<name>A0A917ER73_9MICC</name>
<dbReference type="EMBL" id="BMIS01000021">
    <property type="protein sequence ID" value="GGE78666.1"/>
    <property type="molecule type" value="Genomic_DNA"/>
</dbReference>